<evidence type="ECO:0000256" key="1">
    <source>
        <dbReference type="SAM" id="MobiDB-lite"/>
    </source>
</evidence>
<dbReference type="AlphaFoldDB" id="A0A0F9S0Z7"/>
<accession>A0A0F9S0Z7</accession>
<sequence length="72" mass="7679">MSMDLGAATIPDHIRQLKALTRTAKEATRALTALKEAQEAEASTASVAKGAHNGKREQYPQPRRPDGVGATH</sequence>
<name>A0A0F9S0Z7_9ZZZZ</name>
<organism evidence="2">
    <name type="scientific">marine sediment metagenome</name>
    <dbReference type="NCBI Taxonomy" id="412755"/>
    <lineage>
        <taxon>unclassified sequences</taxon>
        <taxon>metagenomes</taxon>
        <taxon>ecological metagenomes</taxon>
    </lineage>
</organism>
<comment type="caution">
    <text evidence="2">The sequence shown here is derived from an EMBL/GenBank/DDBJ whole genome shotgun (WGS) entry which is preliminary data.</text>
</comment>
<evidence type="ECO:0000313" key="2">
    <source>
        <dbReference type="EMBL" id="KKN55917.1"/>
    </source>
</evidence>
<feature type="region of interest" description="Disordered" evidence="1">
    <location>
        <begin position="35"/>
        <end position="72"/>
    </location>
</feature>
<proteinExistence type="predicted"/>
<feature type="compositionally biased region" description="Basic and acidic residues" evidence="1">
    <location>
        <begin position="54"/>
        <end position="66"/>
    </location>
</feature>
<reference evidence="2" key="1">
    <citation type="journal article" date="2015" name="Nature">
        <title>Complex archaea that bridge the gap between prokaryotes and eukaryotes.</title>
        <authorList>
            <person name="Spang A."/>
            <person name="Saw J.H."/>
            <person name="Jorgensen S.L."/>
            <person name="Zaremba-Niedzwiedzka K."/>
            <person name="Martijn J."/>
            <person name="Lind A.E."/>
            <person name="van Eijk R."/>
            <person name="Schleper C."/>
            <person name="Guy L."/>
            <person name="Ettema T.J."/>
        </authorList>
    </citation>
    <scope>NUCLEOTIDE SEQUENCE</scope>
</reference>
<dbReference type="EMBL" id="LAZR01000866">
    <property type="protein sequence ID" value="KKN55917.1"/>
    <property type="molecule type" value="Genomic_DNA"/>
</dbReference>
<gene>
    <name evidence="2" type="ORF">LCGC14_0577600</name>
</gene>
<protein>
    <submittedName>
        <fullName evidence="2">Uncharacterized protein</fullName>
    </submittedName>
</protein>